<reference evidence="1" key="1">
    <citation type="journal article" date="2014" name="Front. Microbiol.">
        <title>High frequency of phylogenetically diverse reductive dehalogenase-homologous genes in deep subseafloor sedimentary metagenomes.</title>
        <authorList>
            <person name="Kawai M."/>
            <person name="Futagami T."/>
            <person name="Toyoda A."/>
            <person name="Takaki Y."/>
            <person name="Nishi S."/>
            <person name="Hori S."/>
            <person name="Arai W."/>
            <person name="Tsubouchi T."/>
            <person name="Morono Y."/>
            <person name="Uchiyama I."/>
            <person name="Ito T."/>
            <person name="Fujiyama A."/>
            <person name="Inagaki F."/>
            <person name="Takami H."/>
        </authorList>
    </citation>
    <scope>NUCLEOTIDE SEQUENCE</scope>
    <source>
        <strain evidence="1">Expedition CK06-06</strain>
    </source>
</reference>
<gene>
    <name evidence="1" type="ORF">S01H1_10901</name>
</gene>
<feature type="non-terminal residue" evidence="1">
    <location>
        <position position="86"/>
    </location>
</feature>
<dbReference type="SUPFAM" id="SSF50129">
    <property type="entry name" value="GroES-like"/>
    <property type="match status" value="1"/>
</dbReference>
<accession>X0S2C7</accession>
<protein>
    <submittedName>
        <fullName evidence="1">Uncharacterized protein</fullName>
    </submittedName>
</protein>
<sequence length="86" mass="9337">MKALQFSVSVPQFAALKALGSIAKRLYYDGPLATMRLVDIPEPTLPSSDWAKVRTFLCGLCGSDVNLVLLRESPTSSPFTSFPCTL</sequence>
<name>X0S2C7_9ZZZZ</name>
<proteinExistence type="predicted"/>
<dbReference type="EMBL" id="BARS01005555">
    <property type="protein sequence ID" value="GAF75204.1"/>
    <property type="molecule type" value="Genomic_DNA"/>
</dbReference>
<dbReference type="Gene3D" id="3.90.180.10">
    <property type="entry name" value="Medium-chain alcohol dehydrogenases, catalytic domain"/>
    <property type="match status" value="1"/>
</dbReference>
<dbReference type="AlphaFoldDB" id="X0S2C7"/>
<comment type="caution">
    <text evidence="1">The sequence shown here is derived from an EMBL/GenBank/DDBJ whole genome shotgun (WGS) entry which is preliminary data.</text>
</comment>
<dbReference type="InterPro" id="IPR011032">
    <property type="entry name" value="GroES-like_sf"/>
</dbReference>
<evidence type="ECO:0000313" key="1">
    <source>
        <dbReference type="EMBL" id="GAF75204.1"/>
    </source>
</evidence>
<organism evidence="1">
    <name type="scientific">marine sediment metagenome</name>
    <dbReference type="NCBI Taxonomy" id="412755"/>
    <lineage>
        <taxon>unclassified sequences</taxon>
        <taxon>metagenomes</taxon>
        <taxon>ecological metagenomes</taxon>
    </lineage>
</organism>